<accession>A0A518G5H4</accession>
<protein>
    <recommendedName>
        <fullName evidence="4">Cytochrome oxidase complex assembly protein 1</fullName>
    </recommendedName>
</protein>
<feature type="transmembrane region" description="Helical" evidence="1">
    <location>
        <begin position="20"/>
        <end position="38"/>
    </location>
</feature>
<keyword evidence="1" id="KW-0812">Transmembrane</keyword>
<dbReference type="KEGG" id="ahel:Q31a_21540"/>
<dbReference type="AlphaFoldDB" id="A0A518G5H4"/>
<organism evidence="2 3">
    <name type="scientific">Aureliella helgolandensis</name>
    <dbReference type="NCBI Taxonomy" id="2527968"/>
    <lineage>
        <taxon>Bacteria</taxon>
        <taxon>Pseudomonadati</taxon>
        <taxon>Planctomycetota</taxon>
        <taxon>Planctomycetia</taxon>
        <taxon>Pirellulales</taxon>
        <taxon>Pirellulaceae</taxon>
        <taxon>Aureliella</taxon>
    </lineage>
</organism>
<reference evidence="2 3" key="1">
    <citation type="submission" date="2019-02" db="EMBL/GenBank/DDBJ databases">
        <title>Deep-cultivation of Planctomycetes and their phenomic and genomic characterization uncovers novel biology.</title>
        <authorList>
            <person name="Wiegand S."/>
            <person name="Jogler M."/>
            <person name="Boedeker C."/>
            <person name="Pinto D."/>
            <person name="Vollmers J."/>
            <person name="Rivas-Marin E."/>
            <person name="Kohn T."/>
            <person name="Peeters S.H."/>
            <person name="Heuer A."/>
            <person name="Rast P."/>
            <person name="Oberbeckmann S."/>
            <person name="Bunk B."/>
            <person name="Jeske O."/>
            <person name="Meyerdierks A."/>
            <person name="Storesund J.E."/>
            <person name="Kallscheuer N."/>
            <person name="Luecker S."/>
            <person name="Lage O.M."/>
            <person name="Pohl T."/>
            <person name="Merkel B.J."/>
            <person name="Hornburger P."/>
            <person name="Mueller R.-W."/>
            <person name="Bruemmer F."/>
            <person name="Labrenz M."/>
            <person name="Spormann A.M."/>
            <person name="Op den Camp H."/>
            <person name="Overmann J."/>
            <person name="Amann R."/>
            <person name="Jetten M.S.M."/>
            <person name="Mascher T."/>
            <person name="Medema M.H."/>
            <person name="Devos D.P."/>
            <person name="Kaster A.-K."/>
            <person name="Ovreas L."/>
            <person name="Rohde M."/>
            <person name="Galperin M.Y."/>
            <person name="Jogler C."/>
        </authorList>
    </citation>
    <scope>NUCLEOTIDE SEQUENCE [LARGE SCALE GENOMIC DNA]</scope>
    <source>
        <strain evidence="2 3">Q31a</strain>
    </source>
</reference>
<dbReference type="EMBL" id="CP036298">
    <property type="protein sequence ID" value="QDV23847.1"/>
    <property type="molecule type" value="Genomic_DNA"/>
</dbReference>
<evidence type="ECO:0008006" key="4">
    <source>
        <dbReference type="Google" id="ProtNLM"/>
    </source>
</evidence>
<dbReference type="RefSeq" id="WP_145077073.1">
    <property type="nucleotide sequence ID" value="NZ_CP036298.1"/>
</dbReference>
<dbReference type="OrthoDB" id="289695at2"/>
<evidence type="ECO:0000313" key="3">
    <source>
        <dbReference type="Proteomes" id="UP000318017"/>
    </source>
</evidence>
<keyword evidence="3" id="KW-1185">Reference proteome</keyword>
<keyword evidence="1" id="KW-0472">Membrane</keyword>
<proteinExistence type="predicted"/>
<keyword evidence="1" id="KW-1133">Transmembrane helix</keyword>
<dbReference type="Proteomes" id="UP000318017">
    <property type="component" value="Chromosome"/>
</dbReference>
<sequence>MSDPTNASQTQVPRGFRFSLGTMLLWIAIGALTTNTIIMNRQVARLKHEVASQQPLSPEDVARQFEIRTTLGPITTTVKDVRYSLEADAYRVNFSWVDAASGSTWHSDIRLEHDGFGVYYGQIRIGPFIQPLGYTESFPVAVETPSSFAG</sequence>
<evidence type="ECO:0000313" key="2">
    <source>
        <dbReference type="EMBL" id="QDV23847.1"/>
    </source>
</evidence>
<evidence type="ECO:0000256" key="1">
    <source>
        <dbReference type="SAM" id="Phobius"/>
    </source>
</evidence>
<name>A0A518G5H4_9BACT</name>
<gene>
    <name evidence="2" type="ORF">Q31a_21540</name>
</gene>